<evidence type="ECO:0000256" key="1">
    <source>
        <dbReference type="SAM" id="Phobius"/>
    </source>
</evidence>
<protein>
    <submittedName>
        <fullName evidence="2">MFS transporter</fullName>
    </submittedName>
</protein>
<name>A0A921FMV9_9MICC</name>
<feature type="non-terminal residue" evidence="2">
    <location>
        <position position="1"/>
    </location>
</feature>
<dbReference type="EMBL" id="DYXC01000046">
    <property type="protein sequence ID" value="HJF13877.1"/>
    <property type="molecule type" value="Genomic_DNA"/>
</dbReference>
<sequence length="102" mass="10046">AMIPAMVLIAVGMGFGLVGLQYAAVTGVTESDAGTASGVQRAADQLGGSAGITLYIGVGFSGASFGIDPFLLSSAFAIIGLIGAGLIAMRISMPRHGAEEDA</sequence>
<evidence type="ECO:0000313" key="3">
    <source>
        <dbReference type="Proteomes" id="UP000703315"/>
    </source>
</evidence>
<reference evidence="2" key="2">
    <citation type="submission" date="2021-09" db="EMBL/GenBank/DDBJ databases">
        <authorList>
            <person name="Gilroy R."/>
        </authorList>
    </citation>
    <scope>NUCLEOTIDE SEQUENCE</scope>
    <source>
        <strain evidence="2">ChiHjej13B12-14962</strain>
    </source>
</reference>
<organism evidence="2 3">
    <name type="scientific">Enteractinococcus helveticum</name>
    <dbReference type="NCBI Taxonomy" id="1837282"/>
    <lineage>
        <taxon>Bacteria</taxon>
        <taxon>Bacillati</taxon>
        <taxon>Actinomycetota</taxon>
        <taxon>Actinomycetes</taxon>
        <taxon>Micrococcales</taxon>
        <taxon>Micrococcaceae</taxon>
    </lineage>
</organism>
<gene>
    <name evidence="2" type="ORF">K8V32_03610</name>
</gene>
<dbReference type="Proteomes" id="UP000703315">
    <property type="component" value="Unassembled WGS sequence"/>
</dbReference>
<dbReference type="AlphaFoldDB" id="A0A921FMV9"/>
<comment type="caution">
    <text evidence="2">The sequence shown here is derived from an EMBL/GenBank/DDBJ whole genome shotgun (WGS) entry which is preliminary data.</text>
</comment>
<feature type="transmembrane region" description="Helical" evidence="1">
    <location>
        <begin position="70"/>
        <end position="89"/>
    </location>
</feature>
<keyword evidence="1" id="KW-0812">Transmembrane</keyword>
<evidence type="ECO:0000313" key="2">
    <source>
        <dbReference type="EMBL" id="HJF13877.1"/>
    </source>
</evidence>
<reference evidence="2" key="1">
    <citation type="journal article" date="2021" name="PeerJ">
        <title>Extensive microbial diversity within the chicken gut microbiome revealed by metagenomics and culture.</title>
        <authorList>
            <person name="Gilroy R."/>
            <person name="Ravi A."/>
            <person name="Getino M."/>
            <person name="Pursley I."/>
            <person name="Horton D.L."/>
            <person name="Alikhan N.F."/>
            <person name="Baker D."/>
            <person name="Gharbi K."/>
            <person name="Hall N."/>
            <person name="Watson M."/>
            <person name="Adriaenssens E.M."/>
            <person name="Foster-Nyarko E."/>
            <person name="Jarju S."/>
            <person name="Secka A."/>
            <person name="Antonio M."/>
            <person name="Oren A."/>
            <person name="Chaudhuri R.R."/>
            <person name="La Ragione R."/>
            <person name="Hildebrand F."/>
            <person name="Pallen M.J."/>
        </authorList>
    </citation>
    <scope>NUCLEOTIDE SEQUENCE</scope>
    <source>
        <strain evidence="2">ChiHjej13B12-14962</strain>
    </source>
</reference>
<accession>A0A921FMV9</accession>
<keyword evidence="1" id="KW-0472">Membrane</keyword>
<proteinExistence type="predicted"/>
<keyword evidence="1" id="KW-1133">Transmembrane helix</keyword>